<evidence type="ECO:0000256" key="6">
    <source>
        <dbReference type="ARBA" id="ARBA00023316"/>
    </source>
</evidence>
<feature type="domain" description="BioF2-like acetyltransferase" evidence="7">
    <location>
        <begin position="156"/>
        <end position="292"/>
    </location>
</feature>
<dbReference type="PANTHER" id="PTHR36174">
    <property type="entry name" value="LIPID II:GLYCINE GLYCYLTRANSFERASE"/>
    <property type="match status" value="1"/>
</dbReference>
<dbReference type="InterPro" id="IPR017469">
    <property type="entry name" value="PEP-CTERM_FemAB-rel"/>
</dbReference>
<dbReference type="InterPro" id="IPR050644">
    <property type="entry name" value="PG_Glycine_Bridge_Synth"/>
</dbReference>
<evidence type="ECO:0000256" key="1">
    <source>
        <dbReference type="ARBA" id="ARBA00009943"/>
    </source>
</evidence>
<dbReference type="InterPro" id="IPR003447">
    <property type="entry name" value="FEMABX"/>
</dbReference>
<dbReference type="GO" id="GO:0009252">
    <property type="term" value="P:peptidoglycan biosynthetic process"/>
    <property type="evidence" value="ECO:0007669"/>
    <property type="project" value="UniProtKB-KW"/>
</dbReference>
<evidence type="ECO:0000256" key="3">
    <source>
        <dbReference type="ARBA" id="ARBA00022960"/>
    </source>
</evidence>
<keyword evidence="9" id="KW-1185">Reference proteome</keyword>
<keyword evidence="6" id="KW-0961">Cell wall biogenesis/degradation</keyword>
<dbReference type="EMBL" id="AP021879">
    <property type="protein sequence ID" value="BBO88547.1"/>
    <property type="molecule type" value="Genomic_DNA"/>
</dbReference>
<dbReference type="InterPro" id="IPR038740">
    <property type="entry name" value="BioF2-like_GNAT_dom"/>
</dbReference>
<proteinExistence type="inferred from homology"/>
<dbReference type="Proteomes" id="UP000422108">
    <property type="component" value="Chromosome"/>
</dbReference>
<organism evidence="8 9">
    <name type="scientific">Desulfosarcina ovata subsp. ovata</name>
    <dbReference type="NCBI Taxonomy" id="2752305"/>
    <lineage>
        <taxon>Bacteria</taxon>
        <taxon>Pseudomonadati</taxon>
        <taxon>Thermodesulfobacteriota</taxon>
        <taxon>Desulfobacteria</taxon>
        <taxon>Desulfobacterales</taxon>
        <taxon>Desulfosarcinaceae</taxon>
        <taxon>Desulfosarcina</taxon>
    </lineage>
</organism>
<evidence type="ECO:0000259" key="7">
    <source>
        <dbReference type="Pfam" id="PF13480"/>
    </source>
</evidence>
<dbReference type="Gene3D" id="3.40.630.30">
    <property type="match status" value="2"/>
</dbReference>
<comment type="similarity">
    <text evidence="1">Belongs to the FemABX family.</text>
</comment>
<keyword evidence="3" id="KW-0133">Cell shape</keyword>
<evidence type="ECO:0000256" key="5">
    <source>
        <dbReference type="ARBA" id="ARBA00023315"/>
    </source>
</evidence>
<keyword evidence="2" id="KW-0808">Transferase</keyword>
<keyword evidence="5" id="KW-0012">Acyltransferase</keyword>
<dbReference type="Pfam" id="PF13480">
    <property type="entry name" value="Acetyltransf_6"/>
    <property type="match status" value="1"/>
</dbReference>
<dbReference type="GO" id="GO:0016755">
    <property type="term" value="F:aminoacyltransferase activity"/>
    <property type="evidence" value="ECO:0007669"/>
    <property type="project" value="InterPro"/>
</dbReference>
<reference evidence="8 9" key="1">
    <citation type="submission" date="2019-11" db="EMBL/GenBank/DDBJ databases">
        <title>Comparative genomics of hydrocarbon-degrading Desulfosarcina strains.</title>
        <authorList>
            <person name="Watanabe M."/>
            <person name="Kojima H."/>
            <person name="Fukui M."/>
        </authorList>
    </citation>
    <scope>NUCLEOTIDE SEQUENCE [LARGE SCALE GENOMIC DNA]</scope>
    <source>
        <strain evidence="9">oXyS1</strain>
    </source>
</reference>
<sequence>MNDYSINIRLAEESDRQRWDEFVLSHPNASPYHLLAWKKAIETGYKHKCHYLIAEKHNKIVGILPLVQLRLFPFINEMVALPFCDVGSCISVDAQIEDSLCKEAIQLNIIKKTKNIQLRGDLAPTETIQSQFKAIDTDKVRMFLNLPSSPEELLASFKSKLRSQVRKAEKNGVVFEWGGLEDIDGAYHVFSKNMHELGSPVHSKLFLKAVLENYGNRAKLGLATFEGRIIGMGIILLGGKCVSIPWASTLREYNRLGPNMLLYWNFLKYSADNRFAYFDFGRSTEGEGTYKFKKQWGAKPIPLVWYELNDNDRKRKDKINTGEGIDKRELAAELWRKMPLKLANIIGPHIRKYISL</sequence>
<dbReference type="NCBIfam" id="TIGR03019">
    <property type="entry name" value="pepcterm_femAB"/>
    <property type="match status" value="1"/>
</dbReference>
<dbReference type="GO" id="GO:0071555">
    <property type="term" value="P:cell wall organization"/>
    <property type="evidence" value="ECO:0007669"/>
    <property type="project" value="UniProtKB-KW"/>
</dbReference>
<keyword evidence="4" id="KW-0573">Peptidoglycan synthesis</keyword>
<evidence type="ECO:0000256" key="2">
    <source>
        <dbReference type="ARBA" id="ARBA00022679"/>
    </source>
</evidence>
<dbReference type="PANTHER" id="PTHR36174:SF1">
    <property type="entry name" value="LIPID II:GLYCINE GLYCYLTRANSFERASE"/>
    <property type="match status" value="1"/>
</dbReference>
<dbReference type="InterPro" id="IPR016181">
    <property type="entry name" value="Acyl_CoA_acyltransferase"/>
</dbReference>
<protein>
    <recommendedName>
        <fullName evidence="7">BioF2-like acetyltransferase domain-containing protein</fullName>
    </recommendedName>
</protein>
<dbReference type="AlphaFoldDB" id="A0A5K8A7P4"/>
<dbReference type="SUPFAM" id="SSF55729">
    <property type="entry name" value="Acyl-CoA N-acyltransferases (Nat)"/>
    <property type="match status" value="2"/>
</dbReference>
<name>A0A5K8A7P4_9BACT</name>
<gene>
    <name evidence="8" type="ORF">DSCOOX_17270</name>
</gene>
<evidence type="ECO:0000256" key="4">
    <source>
        <dbReference type="ARBA" id="ARBA00022984"/>
    </source>
</evidence>
<dbReference type="RefSeq" id="WP_155309844.1">
    <property type="nucleotide sequence ID" value="NZ_AP021879.1"/>
</dbReference>
<accession>A0A5K8A7P4</accession>
<evidence type="ECO:0000313" key="9">
    <source>
        <dbReference type="Proteomes" id="UP000422108"/>
    </source>
</evidence>
<dbReference type="GO" id="GO:0008360">
    <property type="term" value="P:regulation of cell shape"/>
    <property type="evidence" value="ECO:0007669"/>
    <property type="project" value="UniProtKB-KW"/>
</dbReference>
<evidence type="ECO:0000313" key="8">
    <source>
        <dbReference type="EMBL" id="BBO88547.1"/>
    </source>
</evidence>
<dbReference type="PROSITE" id="PS51191">
    <property type="entry name" value="FEMABX"/>
    <property type="match status" value="1"/>
</dbReference>